<name>S3D6Y1_GLAL2</name>
<dbReference type="GeneID" id="19464950"/>
<feature type="compositionally biased region" description="Polar residues" evidence="1">
    <location>
        <begin position="367"/>
        <end position="381"/>
    </location>
</feature>
<dbReference type="KEGG" id="glz:GLAREA_05896"/>
<dbReference type="OrthoDB" id="5327145at2759"/>
<feature type="region of interest" description="Disordered" evidence="1">
    <location>
        <begin position="361"/>
        <end position="381"/>
    </location>
</feature>
<sequence length="444" mass="48877">MLAARDQENLVHGHHAAAASKPLNHGIKTLQPKTPGNKYPKTPMKISHDENAAITFGKQPAKGAQKSAALDKNAFVTPILGPQTRAPLGMKTTNAKTKVFQTPGVPVLNKQGERTVQKQTSARRPKKATHAEAVKLKVLGDESPLKERDCDVEYCPPRVKEMPYESEDFPDGCLDYTLIRGKNLMSGIPSHHTKLDTQGRTRLDKVLEDSFAKSAKKTDECVLKMMEEQWTVGDVPETFHNIQRKDARLQAAVSHTKPAAKFTRAPSTVSSRRAVSALSDVHANPVMQPKAPKKTQKPMIPFMSRPKPEPAMAQSTLRQSAVTNISRSTLGYSKGRSASGALSKPTVLRDTFVDPAPIKRARGGMQRSVSTMSTASDSTITPAKFQKEESEIQEWKKKLPFLQAFDLLEDNDLEPGLRGVVPESLRRMDEDDEEEFVLTLGGDS</sequence>
<dbReference type="OMA" id="EMWSRCK"/>
<evidence type="ECO:0000313" key="3">
    <source>
        <dbReference type="Proteomes" id="UP000016922"/>
    </source>
</evidence>
<accession>S3D6Y1</accession>
<dbReference type="AlphaFoldDB" id="S3D6Y1"/>
<reference evidence="2 3" key="1">
    <citation type="journal article" date="2013" name="BMC Genomics">
        <title>Genomics-driven discovery of the pneumocandin biosynthetic gene cluster in the fungus Glarea lozoyensis.</title>
        <authorList>
            <person name="Chen L."/>
            <person name="Yue Q."/>
            <person name="Zhang X."/>
            <person name="Xiang M."/>
            <person name="Wang C."/>
            <person name="Li S."/>
            <person name="Che Y."/>
            <person name="Ortiz-Lopez F.J."/>
            <person name="Bills G.F."/>
            <person name="Liu X."/>
            <person name="An Z."/>
        </authorList>
    </citation>
    <scope>NUCLEOTIDE SEQUENCE [LARGE SCALE GENOMIC DNA]</scope>
    <source>
        <strain evidence="3">ATCC 20868 / MF5171</strain>
    </source>
</reference>
<gene>
    <name evidence="2" type="ORF">GLAREA_05896</name>
</gene>
<feature type="compositionally biased region" description="Basic and acidic residues" evidence="1">
    <location>
        <begin position="1"/>
        <end position="11"/>
    </location>
</feature>
<keyword evidence="3" id="KW-1185">Reference proteome</keyword>
<feature type="region of interest" description="Disordered" evidence="1">
    <location>
        <begin position="1"/>
        <end position="21"/>
    </location>
</feature>
<dbReference type="RefSeq" id="XP_008079501.1">
    <property type="nucleotide sequence ID" value="XM_008081310.1"/>
</dbReference>
<dbReference type="EMBL" id="KE145358">
    <property type="protein sequence ID" value="EPE32884.1"/>
    <property type="molecule type" value="Genomic_DNA"/>
</dbReference>
<evidence type="ECO:0000313" key="2">
    <source>
        <dbReference type="EMBL" id="EPE32884.1"/>
    </source>
</evidence>
<dbReference type="eggNOG" id="ENOG502S7FM">
    <property type="taxonomic scope" value="Eukaryota"/>
</dbReference>
<dbReference type="HOGENOM" id="CLU_042952_0_0_1"/>
<dbReference type="Proteomes" id="UP000016922">
    <property type="component" value="Unassembled WGS sequence"/>
</dbReference>
<evidence type="ECO:0000256" key="1">
    <source>
        <dbReference type="SAM" id="MobiDB-lite"/>
    </source>
</evidence>
<organism evidence="2 3">
    <name type="scientific">Glarea lozoyensis (strain ATCC 20868 / MF5171)</name>
    <dbReference type="NCBI Taxonomy" id="1116229"/>
    <lineage>
        <taxon>Eukaryota</taxon>
        <taxon>Fungi</taxon>
        <taxon>Dikarya</taxon>
        <taxon>Ascomycota</taxon>
        <taxon>Pezizomycotina</taxon>
        <taxon>Leotiomycetes</taxon>
        <taxon>Helotiales</taxon>
        <taxon>Helotiaceae</taxon>
        <taxon>Glarea</taxon>
    </lineage>
</organism>
<protein>
    <submittedName>
        <fullName evidence="2">Uncharacterized protein</fullName>
    </submittedName>
</protein>
<proteinExistence type="predicted"/>